<dbReference type="InterPro" id="IPR011009">
    <property type="entry name" value="Kinase-like_dom_sf"/>
</dbReference>
<evidence type="ECO:0000256" key="7">
    <source>
        <dbReference type="SAM" id="MobiDB-lite"/>
    </source>
</evidence>
<reference evidence="9 10" key="1">
    <citation type="journal article" date="2016" name="Mol. Biol. Evol.">
        <title>Comparative Genomics of Early-Diverging Mushroom-Forming Fungi Provides Insights into the Origins of Lignocellulose Decay Capabilities.</title>
        <authorList>
            <person name="Nagy L.G."/>
            <person name="Riley R."/>
            <person name="Tritt A."/>
            <person name="Adam C."/>
            <person name="Daum C."/>
            <person name="Floudas D."/>
            <person name="Sun H."/>
            <person name="Yadav J.S."/>
            <person name="Pangilinan J."/>
            <person name="Larsson K.H."/>
            <person name="Matsuura K."/>
            <person name="Barry K."/>
            <person name="Labutti K."/>
            <person name="Kuo R."/>
            <person name="Ohm R.A."/>
            <person name="Bhattacharya S.S."/>
            <person name="Shirouzu T."/>
            <person name="Yoshinaga Y."/>
            <person name="Martin F.M."/>
            <person name="Grigoriev I.V."/>
            <person name="Hibbett D.S."/>
        </authorList>
    </citation>
    <scope>NUCLEOTIDE SEQUENCE [LARGE SCALE GENOMIC DNA]</scope>
    <source>
        <strain evidence="9 10">TUFC12733</strain>
    </source>
</reference>
<keyword evidence="4" id="KW-0809">Transit peptide</keyword>
<gene>
    <name evidence="9" type="ORF">CALVIDRAFT_602557</name>
</gene>
<keyword evidence="5" id="KW-0496">Mitochondrion</keyword>
<dbReference type="InterPro" id="IPR002575">
    <property type="entry name" value="Aminoglycoside_PTrfase"/>
</dbReference>
<dbReference type="AlphaFoldDB" id="A0A167GUM8"/>
<evidence type="ECO:0000256" key="2">
    <source>
        <dbReference type="ARBA" id="ARBA00005543"/>
    </source>
</evidence>
<evidence type="ECO:0000256" key="6">
    <source>
        <dbReference type="ARBA" id="ARBA00031849"/>
    </source>
</evidence>
<dbReference type="Proteomes" id="UP000076738">
    <property type="component" value="Unassembled WGS sequence"/>
</dbReference>
<evidence type="ECO:0000313" key="10">
    <source>
        <dbReference type="Proteomes" id="UP000076738"/>
    </source>
</evidence>
<dbReference type="OrthoDB" id="2831558at2759"/>
<accession>A0A167GUM8</accession>
<evidence type="ECO:0000259" key="8">
    <source>
        <dbReference type="Pfam" id="PF01636"/>
    </source>
</evidence>
<feature type="compositionally biased region" description="Basic and acidic residues" evidence="7">
    <location>
        <begin position="364"/>
        <end position="374"/>
    </location>
</feature>
<comment type="subcellular location">
    <subcellularLocation>
        <location evidence="1">Mitochondrion</location>
    </subcellularLocation>
</comment>
<evidence type="ECO:0000313" key="9">
    <source>
        <dbReference type="EMBL" id="KZO90925.1"/>
    </source>
</evidence>
<comment type="similarity">
    <text evidence="2">Belongs to the AIM9 family.</text>
</comment>
<dbReference type="EMBL" id="KV417331">
    <property type="protein sequence ID" value="KZO90925.1"/>
    <property type="molecule type" value="Genomic_DNA"/>
</dbReference>
<organism evidence="9 10">
    <name type="scientific">Calocera viscosa (strain TUFC12733)</name>
    <dbReference type="NCBI Taxonomy" id="1330018"/>
    <lineage>
        <taxon>Eukaryota</taxon>
        <taxon>Fungi</taxon>
        <taxon>Dikarya</taxon>
        <taxon>Basidiomycota</taxon>
        <taxon>Agaricomycotina</taxon>
        <taxon>Dacrymycetes</taxon>
        <taxon>Dacrymycetales</taxon>
        <taxon>Dacrymycetaceae</taxon>
        <taxon>Calocera</taxon>
    </lineage>
</organism>
<keyword evidence="10" id="KW-1185">Reference proteome</keyword>
<name>A0A167GUM8_CALVF</name>
<evidence type="ECO:0000256" key="5">
    <source>
        <dbReference type="ARBA" id="ARBA00023128"/>
    </source>
</evidence>
<feature type="region of interest" description="Disordered" evidence="7">
    <location>
        <begin position="356"/>
        <end position="387"/>
    </location>
</feature>
<feature type="domain" description="Aminoglycoside phosphotransferase" evidence="8">
    <location>
        <begin position="282"/>
        <end position="344"/>
    </location>
</feature>
<proteinExistence type="inferred from homology"/>
<dbReference type="Pfam" id="PF01636">
    <property type="entry name" value="APH"/>
    <property type="match status" value="2"/>
</dbReference>
<evidence type="ECO:0000256" key="4">
    <source>
        <dbReference type="ARBA" id="ARBA00022946"/>
    </source>
</evidence>
<dbReference type="SUPFAM" id="SSF56112">
    <property type="entry name" value="Protein kinase-like (PK-like)"/>
    <property type="match status" value="1"/>
</dbReference>
<sequence length="547" mass="61294">MLHDLQPVLMGPAAINPVHVKSTVRWLRKDEQNRAERRLVLDVSALWRTSAEKIRSKCRSLRIRSEGASSAIFELSFENGKNAIAKVAYADRKEMKATIQSEVATMQWAREMCGVPTPKVLRWCAEAEKSDIGAAYILMEEVRGITLDEAASEGPIPETTFASIADYQTQLARTRFNMIGSLHLKEDLPQDLQTRSLFAEGNTHKPPVAGSELKFALGPSVHRVFGRLIQEDILAGEANTGPWRDINSYLDAILFTERAMIPVYGTDSQSEDPIDRLYREGDLDRLLAQFESAKSYLLPPAEYEGVFVLQHPDLHASNVLVDPISKAVTGILDWEHATIAPISYQCGFPPLMKALHETSTGGQKDGESESRARSMEATTSECKDDGCQDTAIEKDSEEEEGDLHDEAAHLAYLSLIPEDNIVYGVIQDNLRRRTSGDPLHMFEGSKGYNLSRCREQWIILLANNDSLAKVCNYGYEDYEADRKGVLEFHDALTAEEHIAQRLQIDIDLDGRCDNQEEYTEKCNLAKALLREGEAAVVKWWPFTDLCT</sequence>
<dbReference type="PANTHER" id="PTHR36091">
    <property type="entry name" value="ALTERED INHERITANCE OF MITOCHONDRIA PROTEIN 9, MITOCHONDRIAL"/>
    <property type="match status" value="1"/>
</dbReference>
<evidence type="ECO:0000256" key="1">
    <source>
        <dbReference type="ARBA" id="ARBA00004173"/>
    </source>
</evidence>
<evidence type="ECO:0000256" key="3">
    <source>
        <dbReference type="ARBA" id="ARBA00016197"/>
    </source>
</evidence>
<feature type="domain" description="Aminoglycoside phosphotransferase" evidence="8">
    <location>
        <begin position="62"/>
        <end position="177"/>
    </location>
</feature>
<dbReference type="GO" id="GO:0005739">
    <property type="term" value="C:mitochondrion"/>
    <property type="evidence" value="ECO:0007669"/>
    <property type="project" value="UniProtKB-SubCell"/>
</dbReference>
<dbReference type="PANTHER" id="PTHR36091:SF1">
    <property type="entry name" value="ALTERED INHERITANCE OF MITOCHONDRIA PROTEIN 9, MITOCHONDRIAL"/>
    <property type="match status" value="1"/>
</dbReference>
<protein>
    <recommendedName>
        <fullName evidence="3">Altered inheritance of mitochondria protein 9, mitochondrial</fullName>
    </recommendedName>
    <alternativeName>
        <fullName evidence="6">Found in mitochondrial proteome protein 29</fullName>
    </alternativeName>
</protein>
<dbReference type="Gene3D" id="3.90.1200.10">
    <property type="match status" value="1"/>
</dbReference>
<dbReference type="InterPro" id="IPR051035">
    <property type="entry name" value="Mito_inheritance_9"/>
</dbReference>